<dbReference type="PANTHER" id="PTHR43009:SF10">
    <property type="entry name" value="HOMOGENTISATE SOLANESYLTRANSFERASE, CHLOROPLASTIC"/>
    <property type="match status" value="1"/>
</dbReference>
<evidence type="ECO:0000256" key="6">
    <source>
        <dbReference type="ARBA" id="ARBA00022692"/>
    </source>
</evidence>
<dbReference type="Proteomes" id="UP000030645">
    <property type="component" value="Unassembled WGS sequence"/>
</dbReference>
<keyword evidence="5 11" id="KW-0808">Transferase</keyword>
<proteinExistence type="inferred from homology"/>
<evidence type="ECO:0000256" key="1">
    <source>
        <dbReference type="ARBA" id="ARBA00004508"/>
    </source>
</evidence>
<keyword evidence="8 10" id="KW-1133">Transmembrane helix</keyword>
<evidence type="ECO:0000256" key="4">
    <source>
        <dbReference type="ARBA" id="ARBA00022640"/>
    </source>
</evidence>
<feature type="transmembrane region" description="Helical" evidence="10">
    <location>
        <begin position="499"/>
        <end position="519"/>
    </location>
</feature>
<comment type="subcellular location">
    <subcellularLocation>
        <location evidence="1">Plastid</location>
        <location evidence="1">Chloroplast membrane</location>
        <topology evidence="1">Multi-pass membrane protein</topology>
    </subcellularLocation>
</comment>
<evidence type="ECO:0000313" key="12">
    <source>
        <dbReference type="Proteomes" id="UP000030645"/>
    </source>
</evidence>
<evidence type="ECO:0000256" key="5">
    <source>
        <dbReference type="ARBA" id="ARBA00022679"/>
    </source>
</evidence>
<keyword evidence="9 10" id="KW-0472">Membrane</keyword>
<evidence type="ECO:0000256" key="9">
    <source>
        <dbReference type="ARBA" id="ARBA00023136"/>
    </source>
</evidence>
<keyword evidence="3" id="KW-0150">Chloroplast</keyword>
<evidence type="ECO:0000313" key="11">
    <source>
        <dbReference type="EMBL" id="EXB68038.1"/>
    </source>
</evidence>
<comment type="similarity">
    <text evidence="2">Belongs to the UbiA prenyltransferase family.</text>
</comment>
<evidence type="ECO:0000256" key="2">
    <source>
        <dbReference type="ARBA" id="ARBA00005985"/>
    </source>
</evidence>
<dbReference type="GO" id="GO:0031969">
    <property type="term" value="C:chloroplast membrane"/>
    <property type="evidence" value="ECO:0007669"/>
    <property type="project" value="UniProtKB-SubCell"/>
</dbReference>
<dbReference type="EMBL" id="KE344571">
    <property type="protein sequence ID" value="EXB68038.1"/>
    <property type="molecule type" value="Genomic_DNA"/>
</dbReference>
<dbReference type="STRING" id="981085.W9R4P7"/>
<gene>
    <name evidence="11" type="ORF">L484_009645</name>
</gene>
<feature type="transmembrane region" description="Helical" evidence="10">
    <location>
        <begin position="577"/>
        <end position="600"/>
    </location>
</feature>
<name>W9R4P7_9ROSA</name>
<feature type="transmembrane region" description="Helical" evidence="10">
    <location>
        <begin position="372"/>
        <end position="390"/>
    </location>
</feature>
<dbReference type="AlphaFoldDB" id="W9R4P7"/>
<feature type="transmembrane region" description="Helical" evidence="10">
    <location>
        <begin position="201"/>
        <end position="223"/>
    </location>
</feature>
<sequence>MLINQGFDQASEDQWPKQDCSQAQYSASSDSALAKTSRFGSACYKFLRPYAVQQAIISAICLFARVLVENPQFFKWPLMFKTFPGLVTIILAHAYYIGLNQIYDADIDRVNKPYLPIPTGELSDRQAWFLTTGAIHNVGILYATRASIGLPFWWSPPIVFITTFVTLFFVVISITKDLTDVEGDMKHNIQTFAAIFGLRKIAFFCTGILLVNYMGAIAAAIYLPQVFKRYLMLPAHSIFPLWLLFQVRKLDKENYSKLSIPRSSCAVPSTIPQRLKSSSCNDNRLKLIKPTTAKNNVKSSNVFPSKRPTNKSNLIPARLGKSRFSKSLLYCQLHERNSIEVRAEVESGGDSDSVFAKISRFGSTYYKFMRPYGMLYAIISATCLFARVFIEDPRLFTWSVLFKAFCGLIACIFAGAYVNGINQIYDIDIDRVNKAYLSIPAGDLSLTQAWFLVMFDLAASVLILRFMKPDLITTSLAFLFLFLGTFYSAPPFRFKRSSIATIIVLPLASCVIHNVGILYTTRASLGLPFLWSPPVVFITTFGTLFSMVLSITKDIVDVKGDMKFNIRTFAAIFGSRNIAFVGTVLLLVNYTGAIVAGIYMPRAFKCYLMLPAHAIFGLLLLFQVRKLDKENYTKEASENFYQFLWKLRILEFFLFPFI</sequence>
<protein>
    <submittedName>
        <fullName evidence="11">Homogentisate phytyltransferase 2</fullName>
    </submittedName>
</protein>
<feature type="transmembrane region" description="Helical" evidence="10">
    <location>
        <begin position="471"/>
        <end position="487"/>
    </location>
</feature>
<keyword evidence="4" id="KW-0934">Plastid</keyword>
<evidence type="ECO:0000256" key="8">
    <source>
        <dbReference type="ARBA" id="ARBA00022989"/>
    </source>
</evidence>
<dbReference type="Gene3D" id="1.20.120.1780">
    <property type="entry name" value="UbiA prenyltransferase"/>
    <property type="match status" value="1"/>
</dbReference>
<organism evidence="11 12">
    <name type="scientific">Morus notabilis</name>
    <dbReference type="NCBI Taxonomy" id="981085"/>
    <lineage>
        <taxon>Eukaryota</taxon>
        <taxon>Viridiplantae</taxon>
        <taxon>Streptophyta</taxon>
        <taxon>Embryophyta</taxon>
        <taxon>Tracheophyta</taxon>
        <taxon>Spermatophyta</taxon>
        <taxon>Magnoliopsida</taxon>
        <taxon>eudicotyledons</taxon>
        <taxon>Gunneridae</taxon>
        <taxon>Pentapetalae</taxon>
        <taxon>rosids</taxon>
        <taxon>fabids</taxon>
        <taxon>Rosales</taxon>
        <taxon>Moraceae</taxon>
        <taxon>Moreae</taxon>
        <taxon>Morus</taxon>
    </lineage>
</organism>
<dbReference type="InterPro" id="IPR044878">
    <property type="entry name" value="UbiA_sf"/>
</dbReference>
<feature type="transmembrane region" description="Helical" evidence="10">
    <location>
        <begin position="441"/>
        <end position="465"/>
    </location>
</feature>
<dbReference type="InterPro" id="IPR000537">
    <property type="entry name" value="UbiA_prenyltransferase"/>
</dbReference>
<dbReference type="Pfam" id="PF01040">
    <property type="entry name" value="UbiA"/>
    <property type="match status" value="2"/>
</dbReference>
<keyword evidence="7" id="KW-0809">Transit peptide</keyword>
<keyword evidence="6 10" id="KW-0812">Transmembrane</keyword>
<keyword evidence="12" id="KW-1185">Reference proteome</keyword>
<dbReference type="Gene3D" id="1.10.357.140">
    <property type="entry name" value="UbiA prenyltransferase"/>
    <property type="match status" value="2"/>
</dbReference>
<evidence type="ECO:0000256" key="3">
    <source>
        <dbReference type="ARBA" id="ARBA00022528"/>
    </source>
</evidence>
<feature type="transmembrane region" description="Helical" evidence="10">
    <location>
        <begin position="396"/>
        <end position="420"/>
    </location>
</feature>
<feature type="transmembrane region" description="Helical" evidence="10">
    <location>
        <begin position="50"/>
        <end position="68"/>
    </location>
</feature>
<evidence type="ECO:0000256" key="10">
    <source>
        <dbReference type="SAM" id="Phobius"/>
    </source>
</evidence>
<reference evidence="12" key="1">
    <citation type="submission" date="2013-01" db="EMBL/GenBank/DDBJ databases">
        <title>Draft Genome Sequence of a Mulberry Tree, Morus notabilis C.K. Schneid.</title>
        <authorList>
            <person name="He N."/>
            <person name="Zhao S."/>
        </authorList>
    </citation>
    <scope>NUCLEOTIDE SEQUENCE</scope>
</reference>
<feature type="transmembrane region" description="Helical" evidence="10">
    <location>
        <begin position="531"/>
        <end position="556"/>
    </location>
</feature>
<feature type="transmembrane region" description="Helical" evidence="10">
    <location>
        <begin position="152"/>
        <end position="175"/>
    </location>
</feature>
<dbReference type="eggNOG" id="ENOG502QUHT">
    <property type="taxonomic scope" value="Eukaryota"/>
</dbReference>
<feature type="transmembrane region" description="Helical" evidence="10">
    <location>
        <begin position="606"/>
        <end position="624"/>
    </location>
</feature>
<dbReference type="GO" id="GO:0016765">
    <property type="term" value="F:transferase activity, transferring alkyl or aryl (other than methyl) groups"/>
    <property type="evidence" value="ECO:0007669"/>
    <property type="project" value="InterPro"/>
</dbReference>
<evidence type="ECO:0000256" key="7">
    <source>
        <dbReference type="ARBA" id="ARBA00022946"/>
    </source>
</evidence>
<accession>W9R4P7</accession>
<feature type="transmembrane region" description="Helical" evidence="10">
    <location>
        <begin position="80"/>
        <end position="98"/>
    </location>
</feature>
<dbReference type="PANTHER" id="PTHR43009">
    <property type="entry name" value="HOMOGENTISATE SOLANESYLTRANSFERASE, CHLOROPLASTIC"/>
    <property type="match status" value="1"/>
</dbReference>